<feature type="transmembrane region" description="Helical" evidence="6">
    <location>
        <begin position="35"/>
        <end position="55"/>
    </location>
</feature>
<organism evidence="7 8">
    <name type="scientific">Clostridium acetobutylicum (strain ATCC 824 / DSM 792 / JCM 1419 / IAM 19013 / LMG 5710 / NBRC 13948 / NRRL B-527 / VKM B-1787 / 2291 / W)</name>
    <dbReference type="NCBI Taxonomy" id="272562"/>
    <lineage>
        <taxon>Bacteria</taxon>
        <taxon>Bacillati</taxon>
        <taxon>Bacillota</taxon>
        <taxon>Clostridia</taxon>
        <taxon>Eubacteriales</taxon>
        <taxon>Clostridiaceae</taxon>
        <taxon>Clostridium</taxon>
    </lineage>
</organism>
<dbReference type="InterPro" id="IPR002549">
    <property type="entry name" value="AI-2E-like"/>
</dbReference>
<protein>
    <submittedName>
        <fullName evidence="7">Predicted permease</fullName>
    </submittedName>
</protein>
<keyword evidence="3 6" id="KW-0812">Transmembrane</keyword>
<feature type="transmembrane region" description="Helical" evidence="6">
    <location>
        <begin position="301"/>
        <end position="331"/>
    </location>
</feature>
<dbReference type="GO" id="GO:0055085">
    <property type="term" value="P:transmembrane transport"/>
    <property type="evidence" value="ECO:0007669"/>
    <property type="project" value="TreeGrafter"/>
</dbReference>
<keyword evidence="5 6" id="KW-0472">Membrane</keyword>
<keyword evidence="8" id="KW-1185">Reference proteome</keyword>
<keyword evidence="4 6" id="KW-1133">Transmembrane helix</keyword>
<dbReference type="GeneID" id="44998910"/>
<dbReference type="eggNOG" id="COG0628">
    <property type="taxonomic scope" value="Bacteria"/>
</dbReference>
<name>Q97GD6_CLOAB</name>
<dbReference type="PIR" id="G97199">
    <property type="entry name" value="G97199"/>
</dbReference>
<feature type="transmembrane region" description="Helical" evidence="6">
    <location>
        <begin position="270"/>
        <end position="289"/>
    </location>
</feature>
<dbReference type="KEGG" id="cac:CA_C2432"/>
<dbReference type="PANTHER" id="PTHR21716:SF62">
    <property type="entry name" value="TRANSPORT PROTEIN YDBI-RELATED"/>
    <property type="match status" value="1"/>
</dbReference>
<evidence type="ECO:0000313" key="8">
    <source>
        <dbReference type="Proteomes" id="UP000000814"/>
    </source>
</evidence>
<dbReference type="PATRIC" id="fig|272562.8.peg.2628"/>
<dbReference type="GO" id="GO:0016020">
    <property type="term" value="C:membrane"/>
    <property type="evidence" value="ECO:0007669"/>
    <property type="project" value="UniProtKB-SubCell"/>
</dbReference>
<dbReference type="HOGENOM" id="CLU_053149_0_0_9"/>
<dbReference type="DNASU" id="1118615"/>
<gene>
    <name evidence="7" type="ordered locus">CA_C2432</name>
</gene>
<dbReference type="Proteomes" id="UP000000814">
    <property type="component" value="Chromosome"/>
</dbReference>
<evidence type="ECO:0000256" key="3">
    <source>
        <dbReference type="ARBA" id="ARBA00022692"/>
    </source>
</evidence>
<sequence>MSYILDLFHKESFKRGAFLVLLAAFFYFCRSIMNFILLTFIVTYLISSLHGFIVSNLRKYIKVREGLIALLLYVLIIAVIVLVFYNYVPVIVRETTNIVNQATNFYNTIDTSDLGTLGKYIQPMITKLDIGSYTKQGLSYIIEFAKNFGKVSLNLFLAFVLSLFFVLEKGTIKKFGKKFEKSKLSTMYEYFVYYGNNFLNSFGKVIKAQILIAIVNAVLSSIALAIMGFPNLMTLGFMIFVLSLIPVAGVIISLVPLSFIAFNINGFTEVIYVILMVVVIHCIESYFLNPKLMSSKTKLPIFFTFIILIVSGDFMGTWGLLLGIPLFMFLLDVFEVKVS</sequence>
<comment type="subcellular location">
    <subcellularLocation>
        <location evidence="1">Membrane</location>
        <topology evidence="1">Multi-pass membrane protein</topology>
    </subcellularLocation>
</comment>
<evidence type="ECO:0000256" key="2">
    <source>
        <dbReference type="ARBA" id="ARBA00009773"/>
    </source>
</evidence>
<dbReference type="Pfam" id="PF01594">
    <property type="entry name" value="AI-2E_transport"/>
    <property type="match status" value="1"/>
</dbReference>
<proteinExistence type="inferred from homology"/>
<evidence type="ECO:0000256" key="1">
    <source>
        <dbReference type="ARBA" id="ARBA00004141"/>
    </source>
</evidence>
<feature type="transmembrane region" description="Helical" evidence="6">
    <location>
        <begin position="235"/>
        <end position="263"/>
    </location>
</feature>
<dbReference type="InterPro" id="IPR023298">
    <property type="entry name" value="ATPase_P-typ_TM_dom_sf"/>
</dbReference>
<feature type="transmembrane region" description="Helical" evidence="6">
    <location>
        <begin position="148"/>
        <end position="167"/>
    </location>
</feature>
<comment type="similarity">
    <text evidence="2">Belongs to the autoinducer-2 exporter (AI-2E) (TC 2.A.86) family.</text>
</comment>
<evidence type="ECO:0000313" key="7">
    <source>
        <dbReference type="EMBL" id="AAK80386.1"/>
    </source>
</evidence>
<dbReference type="AlphaFoldDB" id="Q97GD6"/>
<dbReference type="OrthoDB" id="9772136at2"/>
<evidence type="ECO:0000256" key="5">
    <source>
        <dbReference type="ARBA" id="ARBA00023136"/>
    </source>
</evidence>
<accession>Q97GD6</accession>
<dbReference type="EMBL" id="AE001437">
    <property type="protein sequence ID" value="AAK80386.1"/>
    <property type="molecule type" value="Genomic_DNA"/>
</dbReference>
<evidence type="ECO:0000256" key="4">
    <source>
        <dbReference type="ARBA" id="ARBA00022989"/>
    </source>
</evidence>
<reference evidence="7 8" key="1">
    <citation type="journal article" date="2001" name="J. Bacteriol.">
        <title>Genome sequence and comparative analysis of the solvent-producing bacterium Clostridium acetobutylicum.</title>
        <authorList>
            <person name="Nolling J."/>
            <person name="Breton G."/>
            <person name="Omelchenko M.V."/>
            <person name="Makarova K.S."/>
            <person name="Zeng Q."/>
            <person name="Gibson R."/>
            <person name="Lee H.M."/>
            <person name="Dubois J."/>
            <person name="Qiu D."/>
            <person name="Hitti J."/>
            <person name="Wolf Y.I."/>
            <person name="Tatusov R.L."/>
            <person name="Sabathe F."/>
            <person name="Doucette-Stamm L."/>
            <person name="Soucaille P."/>
            <person name="Daly M.J."/>
            <person name="Bennett G.N."/>
            <person name="Koonin E.V."/>
            <person name="Smith D.R."/>
        </authorList>
    </citation>
    <scope>NUCLEOTIDE SEQUENCE [LARGE SCALE GENOMIC DNA]</scope>
    <source>
        <strain evidence="8">ATCC 824 / DSM 792 / JCM 1419 / LMG 5710 / VKM B-1787</strain>
    </source>
</reference>
<feature type="transmembrane region" description="Helical" evidence="6">
    <location>
        <begin position="210"/>
        <end position="229"/>
    </location>
</feature>
<dbReference type="SUPFAM" id="SSF81665">
    <property type="entry name" value="Calcium ATPase, transmembrane domain M"/>
    <property type="match status" value="1"/>
</dbReference>
<dbReference type="STRING" id="272562.CA_C2432"/>
<dbReference type="PANTHER" id="PTHR21716">
    <property type="entry name" value="TRANSMEMBRANE PROTEIN"/>
    <property type="match status" value="1"/>
</dbReference>
<feature type="transmembrane region" description="Helical" evidence="6">
    <location>
        <begin position="67"/>
        <end position="88"/>
    </location>
</feature>
<dbReference type="RefSeq" id="WP_010965727.1">
    <property type="nucleotide sequence ID" value="NC_003030.1"/>
</dbReference>
<evidence type="ECO:0000256" key="6">
    <source>
        <dbReference type="SAM" id="Phobius"/>
    </source>
</evidence>